<dbReference type="Pfam" id="PF09351">
    <property type="entry name" value="DUF1993"/>
    <property type="match status" value="1"/>
</dbReference>
<proteinExistence type="predicted"/>
<reference evidence="1" key="1">
    <citation type="submission" date="2024-06" db="EMBL/GenBank/DDBJ databases">
        <title>Caulobacter inopinatus, sp. nov.</title>
        <authorList>
            <person name="Donachie S.P."/>
        </authorList>
    </citation>
    <scope>NUCLEOTIDE SEQUENCE</scope>
    <source>
        <strain evidence="1">73W</strain>
    </source>
</reference>
<accession>A0AB39KW67</accession>
<gene>
    <name evidence="1" type="ORF">ABOZ73_06050</name>
</gene>
<organism evidence="1">
    <name type="scientific">Caulobacter sp. 73W</name>
    <dbReference type="NCBI Taxonomy" id="3161137"/>
    <lineage>
        <taxon>Bacteria</taxon>
        <taxon>Pseudomonadati</taxon>
        <taxon>Pseudomonadota</taxon>
        <taxon>Alphaproteobacteria</taxon>
        <taxon>Caulobacterales</taxon>
        <taxon>Caulobacteraceae</taxon>
        <taxon>Caulobacter</taxon>
    </lineage>
</organism>
<dbReference type="PANTHER" id="PTHR36922">
    <property type="entry name" value="BLL2446 PROTEIN"/>
    <property type="match status" value="1"/>
</dbReference>
<dbReference type="RefSeq" id="WP_369061550.1">
    <property type="nucleotide sequence ID" value="NZ_CP158375.1"/>
</dbReference>
<dbReference type="PANTHER" id="PTHR36922:SF1">
    <property type="entry name" value="DUF1993 DOMAIN-CONTAINING PROTEIN"/>
    <property type="match status" value="1"/>
</dbReference>
<name>A0AB39KW67_9CAUL</name>
<evidence type="ECO:0000313" key="1">
    <source>
        <dbReference type="EMBL" id="XDO97978.1"/>
    </source>
</evidence>
<dbReference type="InterPro" id="IPR034660">
    <property type="entry name" value="DinB/YfiT-like"/>
</dbReference>
<dbReference type="AlphaFoldDB" id="A0AB39KW67"/>
<dbReference type="EMBL" id="CP158375">
    <property type="protein sequence ID" value="XDO97978.1"/>
    <property type="molecule type" value="Genomic_DNA"/>
</dbReference>
<dbReference type="Gene3D" id="1.20.120.450">
    <property type="entry name" value="dinb family like domain"/>
    <property type="match status" value="1"/>
</dbReference>
<protein>
    <submittedName>
        <fullName evidence="1">DUF1993 domain-containing protein</fullName>
    </submittedName>
</protein>
<sequence length="173" mass="18557">MNLYALAVPTFSQMLRALAGQLDKGASFGGDALAGARLAPDMFPLSDQVRYACYQAADAVARLSGPTPAPRVEIEPTFDALKARVAETLALLAATPEQAFDGADDRAIELVLPNGMILDITGEQYLRDWALPQFYFHLNSAYAVMRQAGVTLGKADYVPHALAYVRPGTLPDA</sequence>
<dbReference type="InterPro" id="IPR018531">
    <property type="entry name" value="DUF1993"/>
</dbReference>
<dbReference type="SUPFAM" id="SSF109854">
    <property type="entry name" value="DinB/YfiT-like putative metalloenzymes"/>
    <property type="match status" value="1"/>
</dbReference>